<gene>
    <name evidence="7" type="ORF">C6570_16115</name>
</gene>
<keyword evidence="5" id="KW-0676">Redox-active center</keyword>
<evidence type="ECO:0000256" key="3">
    <source>
        <dbReference type="ARBA" id="ARBA00023002"/>
    </source>
</evidence>
<dbReference type="GO" id="GO:0016491">
    <property type="term" value="F:oxidoreductase activity"/>
    <property type="evidence" value="ECO:0007669"/>
    <property type="project" value="UniProtKB-KW"/>
</dbReference>
<dbReference type="PANTHER" id="PTHR13887:SF14">
    <property type="entry name" value="DISULFIDE BOND FORMATION PROTEIN D"/>
    <property type="match status" value="1"/>
</dbReference>
<evidence type="ECO:0000313" key="7">
    <source>
        <dbReference type="EMBL" id="AVO35577.1"/>
    </source>
</evidence>
<keyword evidence="8" id="KW-1185">Reference proteome</keyword>
<dbReference type="Gene3D" id="3.40.30.10">
    <property type="entry name" value="Glutaredoxin"/>
    <property type="match status" value="1"/>
</dbReference>
<accession>A0A2S0MID0</accession>
<dbReference type="PROSITE" id="PS51352">
    <property type="entry name" value="THIOREDOXIN_2"/>
    <property type="match status" value="1"/>
</dbReference>
<name>A0A2S0MID0_9BURK</name>
<evidence type="ECO:0000256" key="5">
    <source>
        <dbReference type="ARBA" id="ARBA00023284"/>
    </source>
</evidence>
<keyword evidence="3" id="KW-0560">Oxidoreductase</keyword>
<sequence>MSLKPPLSANDHTVGNAKAVIQVVEYGDYQCPYCGDAYPVTQELVRRYGDKIAFAFRNFPLVEAHPEAFNAAIVAEFAASLGQFWPAHDALYENQGALGPELYGQIVASLGQSAEQFQAAVDAGELEARVRQDMESGLRSGVNGTPCFFINGQRFDPRGGFESLLDAVGQLVERT</sequence>
<dbReference type="AlphaFoldDB" id="A0A2S0MID0"/>
<organism evidence="7 8">
    <name type="scientific">Ottowia oryzae</name>
    <dbReference type="NCBI Taxonomy" id="2109914"/>
    <lineage>
        <taxon>Bacteria</taxon>
        <taxon>Pseudomonadati</taxon>
        <taxon>Pseudomonadota</taxon>
        <taxon>Betaproteobacteria</taxon>
        <taxon>Burkholderiales</taxon>
        <taxon>Comamonadaceae</taxon>
        <taxon>Ottowia</taxon>
    </lineage>
</organism>
<evidence type="ECO:0000256" key="4">
    <source>
        <dbReference type="ARBA" id="ARBA00023157"/>
    </source>
</evidence>
<evidence type="ECO:0000313" key="8">
    <source>
        <dbReference type="Proteomes" id="UP000239709"/>
    </source>
</evidence>
<proteinExistence type="inferred from homology"/>
<keyword evidence="2" id="KW-0732">Signal</keyword>
<evidence type="ECO:0000259" key="6">
    <source>
        <dbReference type="PROSITE" id="PS51352"/>
    </source>
</evidence>
<dbReference type="Proteomes" id="UP000239709">
    <property type="component" value="Chromosome"/>
</dbReference>
<dbReference type="EMBL" id="CP027666">
    <property type="protein sequence ID" value="AVO35577.1"/>
    <property type="molecule type" value="Genomic_DNA"/>
</dbReference>
<dbReference type="KEGG" id="otk:C6570_16115"/>
<dbReference type="InterPro" id="IPR013766">
    <property type="entry name" value="Thioredoxin_domain"/>
</dbReference>
<evidence type="ECO:0000256" key="2">
    <source>
        <dbReference type="ARBA" id="ARBA00022729"/>
    </source>
</evidence>
<dbReference type="InterPro" id="IPR036249">
    <property type="entry name" value="Thioredoxin-like_sf"/>
</dbReference>
<evidence type="ECO:0000256" key="1">
    <source>
        <dbReference type="ARBA" id="ARBA00005791"/>
    </source>
</evidence>
<protein>
    <submittedName>
        <fullName evidence="7">Disulfide bond formation protein DsbA</fullName>
    </submittedName>
</protein>
<dbReference type="Pfam" id="PF13462">
    <property type="entry name" value="Thioredoxin_4"/>
    <property type="match status" value="1"/>
</dbReference>
<comment type="similarity">
    <text evidence="1">Belongs to the thioredoxin family. DsbA subfamily.</text>
</comment>
<dbReference type="RefSeq" id="WP_106704123.1">
    <property type="nucleotide sequence ID" value="NZ_CP027666.1"/>
</dbReference>
<dbReference type="SUPFAM" id="SSF52833">
    <property type="entry name" value="Thioredoxin-like"/>
    <property type="match status" value="1"/>
</dbReference>
<dbReference type="PANTHER" id="PTHR13887">
    <property type="entry name" value="GLUTATHIONE S-TRANSFERASE KAPPA"/>
    <property type="match status" value="1"/>
</dbReference>
<dbReference type="InterPro" id="IPR012336">
    <property type="entry name" value="Thioredoxin-like_fold"/>
</dbReference>
<dbReference type="OrthoDB" id="9780340at2"/>
<reference evidence="7 8" key="1">
    <citation type="submission" date="2018-03" db="EMBL/GenBank/DDBJ databases">
        <title>Genome sequencing of Ottowia sp.</title>
        <authorList>
            <person name="Kim S.-J."/>
            <person name="Heo J."/>
            <person name="Kwon S.-W."/>
        </authorList>
    </citation>
    <scope>NUCLEOTIDE SEQUENCE [LARGE SCALE GENOMIC DNA]</scope>
    <source>
        <strain evidence="7 8">KADR8-3</strain>
    </source>
</reference>
<feature type="domain" description="Thioredoxin" evidence="6">
    <location>
        <begin position="1"/>
        <end position="126"/>
    </location>
</feature>
<keyword evidence="4" id="KW-1015">Disulfide bond</keyword>